<organism evidence="2 3">
    <name type="scientific">Malus domestica</name>
    <name type="common">Apple</name>
    <name type="synonym">Pyrus malus</name>
    <dbReference type="NCBI Taxonomy" id="3750"/>
    <lineage>
        <taxon>Eukaryota</taxon>
        <taxon>Viridiplantae</taxon>
        <taxon>Streptophyta</taxon>
        <taxon>Embryophyta</taxon>
        <taxon>Tracheophyta</taxon>
        <taxon>Spermatophyta</taxon>
        <taxon>Magnoliopsida</taxon>
        <taxon>eudicotyledons</taxon>
        <taxon>Gunneridae</taxon>
        <taxon>Pentapetalae</taxon>
        <taxon>rosids</taxon>
        <taxon>fabids</taxon>
        <taxon>Rosales</taxon>
        <taxon>Rosaceae</taxon>
        <taxon>Amygdaloideae</taxon>
        <taxon>Maleae</taxon>
        <taxon>Malus</taxon>
    </lineage>
</organism>
<keyword evidence="3" id="KW-1185">Reference proteome</keyword>
<dbReference type="EMBL" id="RDQH01000327">
    <property type="protein sequence ID" value="RXI09282.1"/>
    <property type="molecule type" value="Genomic_DNA"/>
</dbReference>
<dbReference type="Proteomes" id="UP000290289">
    <property type="component" value="Chromosome 1"/>
</dbReference>
<feature type="region of interest" description="Disordered" evidence="1">
    <location>
        <begin position="19"/>
        <end position="42"/>
    </location>
</feature>
<accession>A0A498KU64</accession>
<evidence type="ECO:0000256" key="1">
    <source>
        <dbReference type="SAM" id="MobiDB-lite"/>
    </source>
</evidence>
<evidence type="ECO:0000313" key="3">
    <source>
        <dbReference type="Proteomes" id="UP000290289"/>
    </source>
</evidence>
<evidence type="ECO:0000313" key="2">
    <source>
        <dbReference type="EMBL" id="RXI09282.1"/>
    </source>
</evidence>
<name>A0A498KU64_MALDO</name>
<proteinExistence type="predicted"/>
<sequence length="102" mass="10965">MKNDKVDFDAKVVPRPISLATKTGSPAEKKKTTSMGSCEKSTKPVSGEVAEICALLKLDLLENMDACAELIGSVRRKTTILAIESVLIDQEDTKAVNEVAKT</sequence>
<gene>
    <name evidence="2" type="ORF">DVH24_033899</name>
</gene>
<protein>
    <submittedName>
        <fullName evidence="2">Uncharacterized protein</fullName>
    </submittedName>
</protein>
<reference evidence="2 3" key="1">
    <citation type="submission" date="2018-10" db="EMBL/GenBank/DDBJ databases">
        <title>A high-quality apple genome assembly.</title>
        <authorList>
            <person name="Hu J."/>
        </authorList>
    </citation>
    <scope>NUCLEOTIDE SEQUENCE [LARGE SCALE GENOMIC DNA]</scope>
    <source>
        <strain evidence="3">cv. HFTH1</strain>
        <tissue evidence="2">Young leaf</tissue>
    </source>
</reference>
<dbReference type="AlphaFoldDB" id="A0A498KU64"/>
<comment type="caution">
    <text evidence="2">The sequence shown here is derived from an EMBL/GenBank/DDBJ whole genome shotgun (WGS) entry which is preliminary data.</text>
</comment>